<organism evidence="3 4">
    <name type="scientific">Mya arenaria</name>
    <name type="common">Soft-shell clam</name>
    <dbReference type="NCBI Taxonomy" id="6604"/>
    <lineage>
        <taxon>Eukaryota</taxon>
        <taxon>Metazoa</taxon>
        <taxon>Spiralia</taxon>
        <taxon>Lophotrochozoa</taxon>
        <taxon>Mollusca</taxon>
        <taxon>Bivalvia</taxon>
        <taxon>Autobranchia</taxon>
        <taxon>Heteroconchia</taxon>
        <taxon>Euheterodonta</taxon>
        <taxon>Imparidentia</taxon>
        <taxon>Neoheterodontei</taxon>
        <taxon>Myida</taxon>
        <taxon>Myoidea</taxon>
        <taxon>Myidae</taxon>
        <taxon>Mya</taxon>
    </lineage>
</organism>
<dbReference type="InterPro" id="IPR016186">
    <property type="entry name" value="C-type_lectin-like/link_sf"/>
</dbReference>
<protein>
    <submittedName>
        <fullName evidence="3">CLC4M-like protein</fullName>
    </submittedName>
</protein>
<dbReference type="PROSITE" id="PS50041">
    <property type="entry name" value="C_TYPE_LECTIN_2"/>
    <property type="match status" value="1"/>
</dbReference>
<dbReference type="InterPro" id="IPR016187">
    <property type="entry name" value="CTDL_fold"/>
</dbReference>
<sequence>MDLWLHSLRSSDKRILNKLLCFNEFAQLVVKAAYISHILLRQRAAFSLKQTVERRCSVLIDDCNIYRDLCLIEMDFIQICILLLQLVANALGSVSTKAYKRHNGTSTLKGKPLELSTAPSAVQCLTLCAGYQHTSSEVCYAARYNSGTGACELISRDRLGTVEWMSANEWKVYVNRDAGCEEGWHSYESSCYFLSTEELNWHDARNSCLNLGATLAVVTDEDEDEFVWKLIQTLEHKFAWLGASDKDLEGSWRWVTGAEWNFTLWLNDYVGDNQNNCLLRSSSGWGDYPCDSDLHAYVCE</sequence>
<dbReference type="PROSITE" id="PS00615">
    <property type="entry name" value="C_TYPE_LECTIN_1"/>
    <property type="match status" value="1"/>
</dbReference>
<keyword evidence="4" id="KW-1185">Reference proteome</keyword>
<proteinExistence type="predicted"/>
<gene>
    <name evidence="3" type="ORF">MAR_031060</name>
</gene>
<dbReference type="PANTHER" id="PTHR22803">
    <property type="entry name" value="MANNOSE, PHOSPHOLIPASE, LECTIN RECEPTOR RELATED"/>
    <property type="match status" value="1"/>
</dbReference>
<dbReference type="SUPFAM" id="SSF56436">
    <property type="entry name" value="C-type lectin-like"/>
    <property type="match status" value="1"/>
</dbReference>
<dbReference type="Gene3D" id="3.10.100.10">
    <property type="entry name" value="Mannose-Binding Protein A, subunit A"/>
    <property type="match status" value="1"/>
</dbReference>
<dbReference type="SMART" id="SM00034">
    <property type="entry name" value="CLECT"/>
    <property type="match status" value="1"/>
</dbReference>
<dbReference type="InterPro" id="IPR003609">
    <property type="entry name" value="Pan_app"/>
</dbReference>
<dbReference type="InterPro" id="IPR018378">
    <property type="entry name" value="C-type_lectin_CS"/>
</dbReference>
<dbReference type="EMBL" id="CP111021">
    <property type="protein sequence ID" value="WAR16466.1"/>
    <property type="molecule type" value="Genomic_DNA"/>
</dbReference>
<evidence type="ECO:0000313" key="3">
    <source>
        <dbReference type="EMBL" id="WAR16466.1"/>
    </source>
</evidence>
<dbReference type="Proteomes" id="UP001164746">
    <property type="component" value="Chromosome 10"/>
</dbReference>
<evidence type="ECO:0000259" key="2">
    <source>
        <dbReference type="PROSITE" id="PS50041"/>
    </source>
</evidence>
<keyword evidence="1" id="KW-1015">Disulfide bond</keyword>
<reference evidence="3" key="1">
    <citation type="submission" date="2022-11" db="EMBL/GenBank/DDBJ databases">
        <title>Centuries of genome instability and evolution in soft-shell clam transmissible cancer (bioRxiv).</title>
        <authorList>
            <person name="Hart S.F.M."/>
            <person name="Yonemitsu M.A."/>
            <person name="Giersch R.M."/>
            <person name="Beal B.F."/>
            <person name="Arriagada G."/>
            <person name="Davis B.W."/>
            <person name="Ostrander E.A."/>
            <person name="Goff S.P."/>
            <person name="Metzger M.J."/>
        </authorList>
    </citation>
    <scope>NUCLEOTIDE SEQUENCE</scope>
    <source>
        <strain evidence="3">MELC-2E11</strain>
        <tissue evidence="3">Siphon/mantle</tissue>
    </source>
</reference>
<dbReference type="InterPro" id="IPR001304">
    <property type="entry name" value="C-type_lectin-like"/>
</dbReference>
<feature type="domain" description="C-type lectin" evidence="2">
    <location>
        <begin position="187"/>
        <end position="291"/>
    </location>
</feature>
<dbReference type="Pfam" id="PF00059">
    <property type="entry name" value="Lectin_C"/>
    <property type="match status" value="1"/>
</dbReference>
<evidence type="ECO:0000313" key="4">
    <source>
        <dbReference type="Proteomes" id="UP001164746"/>
    </source>
</evidence>
<dbReference type="InterPro" id="IPR050111">
    <property type="entry name" value="C-type_lectin/snaclec_domain"/>
</dbReference>
<dbReference type="Pfam" id="PF00024">
    <property type="entry name" value="PAN_1"/>
    <property type="match status" value="1"/>
</dbReference>
<evidence type="ECO:0000256" key="1">
    <source>
        <dbReference type="ARBA" id="ARBA00023157"/>
    </source>
</evidence>
<name>A0ABY7FAX0_MYAAR</name>
<accession>A0ABY7FAX0</accession>